<organism evidence="1">
    <name type="scientific">Arundo donax</name>
    <name type="common">Giant reed</name>
    <name type="synonym">Donax arundinaceus</name>
    <dbReference type="NCBI Taxonomy" id="35708"/>
    <lineage>
        <taxon>Eukaryota</taxon>
        <taxon>Viridiplantae</taxon>
        <taxon>Streptophyta</taxon>
        <taxon>Embryophyta</taxon>
        <taxon>Tracheophyta</taxon>
        <taxon>Spermatophyta</taxon>
        <taxon>Magnoliopsida</taxon>
        <taxon>Liliopsida</taxon>
        <taxon>Poales</taxon>
        <taxon>Poaceae</taxon>
        <taxon>PACMAD clade</taxon>
        <taxon>Arundinoideae</taxon>
        <taxon>Arundineae</taxon>
        <taxon>Arundo</taxon>
    </lineage>
</organism>
<protein>
    <submittedName>
        <fullName evidence="1">Uncharacterized protein</fullName>
    </submittedName>
</protein>
<proteinExistence type="predicted"/>
<sequence length="24" mass="2684">MILDFQKPESSFVVAKSRGSIICK</sequence>
<accession>A0A0A9BRE2</accession>
<dbReference type="AlphaFoldDB" id="A0A0A9BRE2"/>
<reference evidence="1" key="1">
    <citation type="submission" date="2014-09" db="EMBL/GenBank/DDBJ databases">
        <authorList>
            <person name="Magalhaes I.L.F."/>
            <person name="Oliveira U."/>
            <person name="Santos F.R."/>
            <person name="Vidigal T.H.D.A."/>
            <person name="Brescovit A.D."/>
            <person name="Santos A.J."/>
        </authorList>
    </citation>
    <scope>NUCLEOTIDE SEQUENCE</scope>
    <source>
        <tissue evidence="1">Shoot tissue taken approximately 20 cm above the soil surface</tissue>
    </source>
</reference>
<name>A0A0A9BRE2_ARUDO</name>
<dbReference type="EMBL" id="GBRH01234190">
    <property type="protein sequence ID" value="JAD63705.1"/>
    <property type="molecule type" value="Transcribed_RNA"/>
</dbReference>
<reference evidence="1" key="2">
    <citation type="journal article" date="2015" name="Data Brief">
        <title>Shoot transcriptome of the giant reed, Arundo donax.</title>
        <authorList>
            <person name="Barrero R.A."/>
            <person name="Guerrero F.D."/>
            <person name="Moolhuijzen P."/>
            <person name="Goolsby J.A."/>
            <person name="Tidwell J."/>
            <person name="Bellgard S.E."/>
            <person name="Bellgard M.I."/>
        </authorList>
    </citation>
    <scope>NUCLEOTIDE SEQUENCE</scope>
    <source>
        <tissue evidence="1">Shoot tissue taken approximately 20 cm above the soil surface</tissue>
    </source>
</reference>
<evidence type="ECO:0000313" key="1">
    <source>
        <dbReference type="EMBL" id="JAD63705.1"/>
    </source>
</evidence>